<evidence type="ECO:0000313" key="3">
    <source>
        <dbReference type="Proteomes" id="UP000315010"/>
    </source>
</evidence>
<dbReference type="InterPro" id="IPR001434">
    <property type="entry name" value="OmcB-like_DUF11"/>
</dbReference>
<dbReference type="RefSeq" id="WP_146400598.1">
    <property type="nucleotide sequence ID" value="NZ_SJPJ01000001.1"/>
</dbReference>
<accession>A0A5C5Z7W2</accession>
<evidence type="ECO:0000259" key="1">
    <source>
        <dbReference type="Pfam" id="PF01345"/>
    </source>
</evidence>
<reference evidence="2 3" key="1">
    <citation type="submission" date="2019-02" db="EMBL/GenBank/DDBJ databases">
        <title>Deep-cultivation of Planctomycetes and their phenomic and genomic characterization uncovers novel biology.</title>
        <authorList>
            <person name="Wiegand S."/>
            <person name="Jogler M."/>
            <person name="Boedeker C."/>
            <person name="Pinto D."/>
            <person name="Vollmers J."/>
            <person name="Rivas-Marin E."/>
            <person name="Kohn T."/>
            <person name="Peeters S.H."/>
            <person name="Heuer A."/>
            <person name="Rast P."/>
            <person name="Oberbeckmann S."/>
            <person name="Bunk B."/>
            <person name="Jeske O."/>
            <person name="Meyerdierks A."/>
            <person name="Storesund J.E."/>
            <person name="Kallscheuer N."/>
            <person name="Luecker S."/>
            <person name="Lage O.M."/>
            <person name="Pohl T."/>
            <person name="Merkel B.J."/>
            <person name="Hornburger P."/>
            <person name="Mueller R.-W."/>
            <person name="Bruemmer F."/>
            <person name="Labrenz M."/>
            <person name="Spormann A.M."/>
            <person name="Op Den Camp H."/>
            <person name="Overmann J."/>
            <person name="Amann R."/>
            <person name="Jetten M.S.M."/>
            <person name="Mascher T."/>
            <person name="Medema M.H."/>
            <person name="Devos D.P."/>
            <person name="Kaster A.-K."/>
            <person name="Ovreas L."/>
            <person name="Rohde M."/>
            <person name="Galperin M.Y."/>
            <person name="Jogler C."/>
        </authorList>
    </citation>
    <scope>NUCLEOTIDE SEQUENCE [LARGE SCALE GENOMIC DNA]</scope>
    <source>
        <strain evidence="2 3">CA13</strain>
    </source>
</reference>
<feature type="domain" description="DUF11" evidence="1">
    <location>
        <begin position="336"/>
        <end position="429"/>
    </location>
</feature>
<dbReference type="NCBIfam" id="TIGR01451">
    <property type="entry name" value="B_ant_repeat"/>
    <property type="match status" value="1"/>
</dbReference>
<comment type="caution">
    <text evidence="2">The sequence shown here is derived from an EMBL/GenBank/DDBJ whole genome shotgun (WGS) entry which is preliminary data.</text>
</comment>
<name>A0A5C5Z7W2_9BACT</name>
<dbReference type="Pfam" id="PF01345">
    <property type="entry name" value="DUF11"/>
    <property type="match status" value="1"/>
</dbReference>
<gene>
    <name evidence="2" type="ORF">CA13_48970</name>
</gene>
<evidence type="ECO:0000313" key="2">
    <source>
        <dbReference type="EMBL" id="TWT83432.1"/>
    </source>
</evidence>
<protein>
    <recommendedName>
        <fullName evidence="1">DUF11 domain-containing protein</fullName>
    </recommendedName>
</protein>
<dbReference type="AlphaFoldDB" id="A0A5C5Z7W2"/>
<organism evidence="2 3">
    <name type="scientific">Novipirellula herctigrandis</name>
    <dbReference type="NCBI Taxonomy" id="2527986"/>
    <lineage>
        <taxon>Bacteria</taxon>
        <taxon>Pseudomonadati</taxon>
        <taxon>Planctomycetota</taxon>
        <taxon>Planctomycetia</taxon>
        <taxon>Pirellulales</taxon>
        <taxon>Pirellulaceae</taxon>
        <taxon>Novipirellula</taxon>
    </lineage>
</organism>
<dbReference type="InterPro" id="IPR047589">
    <property type="entry name" value="DUF11_rpt"/>
</dbReference>
<dbReference type="Gene3D" id="2.60.40.740">
    <property type="match status" value="1"/>
</dbReference>
<proteinExistence type="predicted"/>
<dbReference type="EMBL" id="SJPJ01000001">
    <property type="protein sequence ID" value="TWT83432.1"/>
    <property type="molecule type" value="Genomic_DNA"/>
</dbReference>
<sequence>MSRIKTLSHLTSIAIMVMATGCQLPGQRTNPVSTPSAPTPNAAAALPVAPSQCSPTIQQVGCILPGTDPACSGDGCSSDNCEAETFSISDCNPTSQSCANGCLACQSDCNVVPHGYADYGPMAWNAFGIDPNEFLCNGDDYPPDAFVRQNDQMGGLRLEDTVVDYTTEAGDIHVQPSNRTCIYSPRFASVRKITGAISGGRAVGAAGFALPVGPNRVQYDQPQLTMTDTTELAHADITRRIDAMRDRNRGVRIESVLQPEIAEDVLEVLAKLSAVEITQLQENQLALLQEAANAAVAWAIDESVEVAIEDVLPPTLTRDQRVEELTIYEFPDAGRLQICKLADKKHAQPGEIVTFMIRVENVGDSAVSHVHLTDNLTTRLEYVADSQTCSGGAEFKTEANEGESLTLMWNLTDTLKVGESVTIRFKCKVR</sequence>
<dbReference type="OrthoDB" id="252486at2"/>
<dbReference type="PROSITE" id="PS51257">
    <property type="entry name" value="PROKAR_LIPOPROTEIN"/>
    <property type="match status" value="1"/>
</dbReference>
<dbReference type="Proteomes" id="UP000315010">
    <property type="component" value="Unassembled WGS sequence"/>
</dbReference>
<keyword evidence="3" id="KW-1185">Reference proteome</keyword>